<organism evidence="3 4">
    <name type="scientific">Moniliophthora roreri</name>
    <name type="common">Frosty pod rot fungus</name>
    <name type="synonym">Monilia roreri</name>
    <dbReference type="NCBI Taxonomy" id="221103"/>
    <lineage>
        <taxon>Eukaryota</taxon>
        <taxon>Fungi</taxon>
        <taxon>Dikarya</taxon>
        <taxon>Basidiomycota</taxon>
        <taxon>Agaricomycotina</taxon>
        <taxon>Agaricomycetes</taxon>
        <taxon>Agaricomycetidae</taxon>
        <taxon>Agaricales</taxon>
        <taxon>Marasmiineae</taxon>
        <taxon>Marasmiaceae</taxon>
        <taxon>Moniliophthora</taxon>
    </lineage>
</organism>
<dbReference type="Pfam" id="PF24016">
    <property type="entry name" value="DUF7330"/>
    <property type="match status" value="1"/>
</dbReference>
<dbReference type="EMBL" id="LATX01000887">
    <property type="protein sequence ID" value="KTB44641.1"/>
    <property type="molecule type" value="Genomic_DNA"/>
</dbReference>
<feature type="compositionally biased region" description="Low complexity" evidence="1">
    <location>
        <begin position="1"/>
        <end position="17"/>
    </location>
</feature>
<dbReference type="AlphaFoldDB" id="A0A0W0G7V7"/>
<feature type="compositionally biased region" description="Low complexity" evidence="1">
    <location>
        <begin position="223"/>
        <end position="236"/>
    </location>
</feature>
<accession>A0A0W0G7V7</accession>
<feature type="compositionally biased region" description="Pro residues" evidence="1">
    <location>
        <begin position="514"/>
        <end position="535"/>
    </location>
</feature>
<dbReference type="InterPro" id="IPR055754">
    <property type="entry name" value="DUF7330"/>
</dbReference>
<feature type="compositionally biased region" description="Pro residues" evidence="1">
    <location>
        <begin position="325"/>
        <end position="338"/>
    </location>
</feature>
<protein>
    <recommendedName>
        <fullName evidence="2">DUF7330 domain-containing protein</fullName>
    </recommendedName>
</protein>
<feature type="compositionally biased region" description="Polar residues" evidence="1">
    <location>
        <begin position="537"/>
        <end position="548"/>
    </location>
</feature>
<gene>
    <name evidence="3" type="ORF">WG66_2777</name>
</gene>
<feature type="compositionally biased region" description="Polar residues" evidence="1">
    <location>
        <begin position="200"/>
        <end position="212"/>
    </location>
</feature>
<evidence type="ECO:0000256" key="1">
    <source>
        <dbReference type="SAM" id="MobiDB-lite"/>
    </source>
</evidence>
<evidence type="ECO:0000259" key="2">
    <source>
        <dbReference type="Pfam" id="PF24016"/>
    </source>
</evidence>
<feature type="compositionally biased region" description="Low complexity" evidence="1">
    <location>
        <begin position="162"/>
        <end position="185"/>
    </location>
</feature>
<feature type="domain" description="DUF7330" evidence="2">
    <location>
        <begin position="917"/>
        <end position="994"/>
    </location>
</feature>
<name>A0A0W0G7V7_MONRR</name>
<feature type="compositionally biased region" description="Basic and acidic residues" evidence="1">
    <location>
        <begin position="482"/>
        <end position="496"/>
    </location>
</feature>
<feature type="region of interest" description="Disordered" evidence="1">
    <location>
        <begin position="734"/>
        <end position="753"/>
    </location>
</feature>
<feature type="region of interest" description="Disordered" evidence="1">
    <location>
        <begin position="262"/>
        <end position="639"/>
    </location>
</feature>
<feature type="compositionally biased region" description="Polar residues" evidence="1">
    <location>
        <begin position="363"/>
        <end position="372"/>
    </location>
</feature>
<feature type="region of interest" description="Disordered" evidence="1">
    <location>
        <begin position="654"/>
        <end position="684"/>
    </location>
</feature>
<evidence type="ECO:0000313" key="3">
    <source>
        <dbReference type="EMBL" id="KTB44641.1"/>
    </source>
</evidence>
<reference evidence="3 4" key="1">
    <citation type="submission" date="2015-12" db="EMBL/GenBank/DDBJ databases">
        <title>Draft genome sequence of Moniliophthora roreri, the causal agent of frosty pod rot of cacao.</title>
        <authorList>
            <person name="Aime M.C."/>
            <person name="Diaz-Valderrama J.R."/>
            <person name="Kijpornyongpan T."/>
            <person name="Phillips-Mora W."/>
        </authorList>
    </citation>
    <scope>NUCLEOTIDE SEQUENCE [LARGE SCALE GENOMIC DNA]</scope>
    <source>
        <strain evidence="3 4">MCA 2952</strain>
    </source>
</reference>
<dbReference type="Proteomes" id="UP000054988">
    <property type="component" value="Unassembled WGS sequence"/>
</dbReference>
<comment type="caution">
    <text evidence="3">The sequence shown here is derived from an EMBL/GenBank/DDBJ whole genome shotgun (WGS) entry which is preliminary data.</text>
</comment>
<feature type="compositionally biased region" description="Gly residues" evidence="1">
    <location>
        <begin position="572"/>
        <end position="582"/>
    </location>
</feature>
<feature type="compositionally biased region" description="Low complexity" evidence="1">
    <location>
        <begin position="308"/>
        <end position="322"/>
    </location>
</feature>
<proteinExistence type="predicted"/>
<evidence type="ECO:0000313" key="4">
    <source>
        <dbReference type="Proteomes" id="UP000054988"/>
    </source>
</evidence>
<feature type="region of interest" description="Disordered" evidence="1">
    <location>
        <begin position="1"/>
        <end position="236"/>
    </location>
</feature>
<feature type="region of interest" description="Disordered" evidence="1">
    <location>
        <begin position="879"/>
        <end position="912"/>
    </location>
</feature>
<feature type="compositionally biased region" description="Basic residues" evidence="1">
    <location>
        <begin position="667"/>
        <end position="680"/>
    </location>
</feature>
<feature type="compositionally biased region" description="Pro residues" evidence="1">
    <location>
        <begin position="298"/>
        <end position="307"/>
    </location>
</feature>
<feature type="compositionally biased region" description="Low complexity" evidence="1">
    <location>
        <begin position="758"/>
        <end position="768"/>
    </location>
</feature>
<feature type="compositionally biased region" description="Low complexity" evidence="1">
    <location>
        <begin position="125"/>
        <end position="151"/>
    </location>
</feature>
<feature type="region of interest" description="Disordered" evidence="1">
    <location>
        <begin position="758"/>
        <end position="777"/>
    </location>
</feature>
<sequence length="1012" mass="108491">MAPTASSKPSKLIIPSPFASKDASGPLKSPCSPTKGPYLHPGPAASFCSSESDSDMLSLASAPSHPPSPSPLRPGASSDSVFFHQNHLVRDVNANDRTSTRPVPQPLADTCDAIDLPNPYPLPNPYSQTRSASGSTSTSGSSYMTSESSSTPNTLLMPPQGSTSPSPYGRSRSPLRSSSPLSSSPSPAPHGRARGHQRLLSPQSSLYFNQTRQSRHDESIVRPFSPVSPVSPSLSTFPYEDARLLRDEFDPYQDYVESPISECPLPLHEADGDTPKAKGHITARLVSQNPRRAETSPFPIPSSPPPFASNASISSSSHIHSITATPPPRSRSPLPNPPRNLNVPAALKPSNESSNPYRPGHQRFSSSSTSLISVGAQRPLSMSITDLTFGHESGNETSGQAQPSPHHGLGGSPGRHLRSQSYDVGMALNDAAHSPAHLPRPRASFDFDHSPPRQSPPRRFGHTRSHSYDPGMLPIPLPPNSRDTRRWPREEMAQKETDEDDTIFTGFGGVGRPTPSPSPSPSPSTPARRPLPIPKPSWSTTDIPSRPSSAMGYASSFMGRSGDLHLRSQSTGGTGTGNGLVGLGLDESSFGSAPNLYGNDDTPKRTSSTSPRTRKKLVKSPPSSPLASPGREGGVSPELRAKAVNYVKLYRKADASVSTPDEEKAGRKGFRFPSPKKKKGIVNGDGVFVSGVQHKLPTLESERPKSPVKKLAGIFGTSSPEKEKTKFTNVVLDDESPTKALPPKGSLPWVTKEASSSASSLKLSLPSPTKQQPAPKPMTVKETFVIDPSLPSTGLRERDRENLRFEVEGGNMDVDVWLLGTGVLEERLVLDRTRVHLGLVSPSGNDSERKLITRIRAPGKHRPSFRLTLNTIMSSSGYGSNSVLSPSHTGTSFGSSSAASSSKSSDASTHASPLVSNAPSYIHLSLPKSFQGHIVVRSLKANVTMSKDVHAQEITSDRTGERSFFIGEGGSLRDPDEVNVTLDEGNVWLQYIDESQVDGPNKDGKKKAWWKW</sequence>